<gene>
    <name evidence="1" type="ORF">CLUP02_00500</name>
</gene>
<reference evidence="1" key="1">
    <citation type="journal article" date="2021" name="Mol. Plant Microbe Interact.">
        <title>Complete Genome Sequence of the Plant-Pathogenic Fungus Colletotrichum lupini.</title>
        <authorList>
            <person name="Baroncelli R."/>
            <person name="Pensec F."/>
            <person name="Da Lio D."/>
            <person name="Boufleur T."/>
            <person name="Vicente I."/>
            <person name="Sarrocco S."/>
            <person name="Picot A."/>
            <person name="Baraldi E."/>
            <person name="Sukno S."/>
            <person name="Thon M."/>
            <person name="Le Floch G."/>
        </authorList>
    </citation>
    <scope>NUCLEOTIDE SEQUENCE</scope>
    <source>
        <strain evidence="1">IMI 504893</strain>
    </source>
</reference>
<proteinExistence type="predicted"/>
<evidence type="ECO:0000313" key="1">
    <source>
        <dbReference type="EMBL" id="UQC73853.1"/>
    </source>
</evidence>
<dbReference type="RefSeq" id="XP_049135505.1">
    <property type="nucleotide sequence ID" value="XM_049279548.1"/>
</dbReference>
<sequence length="83" mass="9196">MFLYVSLDHLAPEADFLPAELNVLTFGSSHRTIYQLIVDSRRDLCSITGPLYEHQPLALASSGVANSPLIHDSPTLTLRIDNF</sequence>
<accession>A0A9Q8W768</accession>
<dbReference type="GeneID" id="73334558"/>
<organism evidence="1 2">
    <name type="scientific">Colletotrichum lupini</name>
    <dbReference type="NCBI Taxonomy" id="145971"/>
    <lineage>
        <taxon>Eukaryota</taxon>
        <taxon>Fungi</taxon>
        <taxon>Dikarya</taxon>
        <taxon>Ascomycota</taxon>
        <taxon>Pezizomycotina</taxon>
        <taxon>Sordariomycetes</taxon>
        <taxon>Hypocreomycetidae</taxon>
        <taxon>Glomerellales</taxon>
        <taxon>Glomerellaceae</taxon>
        <taxon>Colletotrichum</taxon>
        <taxon>Colletotrichum acutatum species complex</taxon>
    </lineage>
</organism>
<dbReference type="EMBL" id="CP019471">
    <property type="protein sequence ID" value="UQC73853.1"/>
    <property type="molecule type" value="Genomic_DNA"/>
</dbReference>
<keyword evidence="2" id="KW-1185">Reference proteome</keyword>
<name>A0A9Q8W768_9PEZI</name>
<dbReference type="AlphaFoldDB" id="A0A9Q8W768"/>
<protein>
    <submittedName>
        <fullName evidence="1">Uncharacterized protein</fullName>
    </submittedName>
</protein>
<evidence type="ECO:0000313" key="2">
    <source>
        <dbReference type="Proteomes" id="UP000830671"/>
    </source>
</evidence>
<dbReference type="Proteomes" id="UP000830671">
    <property type="component" value="Chromosome 1"/>
</dbReference>
<dbReference type="KEGG" id="clup:CLUP02_00500"/>